<name>T0GAT7_HELPX</name>
<reference evidence="1 2" key="1">
    <citation type="journal article" date="2013" name="Genome Announc.">
        <title>Multiple genome sequences of Helicobacter pylori strains of diverse disease and antibiotic resistance backgrounds from Malaysia.</title>
        <authorList>
            <person name="Rehvathy V."/>
            <person name="Tan M.H."/>
            <person name="Gunaletchumy S.P."/>
            <person name="Teh X."/>
            <person name="Wang S."/>
            <person name="Baybayan P."/>
            <person name="Singh S."/>
            <person name="Ashby M."/>
            <person name="Kaakoush N.O."/>
            <person name="Mitchell H.M."/>
            <person name="Croft L.J."/>
            <person name="Goh K.L."/>
            <person name="Loke M.F."/>
            <person name="Vadivelu J."/>
        </authorList>
    </citation>
    <scope>NUCLEOTIDE SEQUENCE [LARGE SCALE GENOMIC DNA]</scope>
    <source>
        <strain evidence="1 2">UM114</strain>
    </source>
</reference>
<sequence length="52" mass="6030">MFEKTCNKREFYGGCYKKVGLILMIKKALEIESEARTKPLLMAQGLFETKRS</sequence>
<proteinExistence type="predicted"/>
<gene>
    <name evidence="1" type="ORF">N207_01145</name>
</gene>
<accession>T0GAT7</accession>
<dbReference type="EMBL" id="AUSS01000012">
    <property type="protein sequence ID" value="EPZ93112.1"/>
    <property type="molecule type" value="Genomic_DNA"/>
</dbReference>
<dbReference type="Proteomes" id="UP000015605">
    <property type="component" value="Unassembled WGS sequence"/>
</dbReference>
<comment type="caution">
    <text evidence="1">The sequence shown here is derived from an EMBL/GenBank/DDBJ whole genome shotgun (WGS) entry which is preliminary data.</text>
</comment>
<evidence type="ECO:0000313" key="1">
    <source>
        <dbReference type="EMBL" id="EPZ93112.1"/>
    </source>
</evidence>
<protein>
    <submittedName>
        <fullName evidence="1">Uncharacterized protein</fullName>
    </submittedName>
</protein>
<dbReference type="PATRIC" id="fig|1355531.3.peg.693"/>
<evidence type="ECO:0000313" key="2">
    <source>
        <dbReference type="Proteomes" id="UP000015605"/>
    </source>
</evidence>
<dbReference type="AlphaFoldDB" id="T0GAT7"/>
<organism evidence="1 2">
    <name type="scientific">Helicobacter pylori UM114</name>
    <dbReference type="NCBI Taxonomy" id="1355531"/>
    <lineage>
        <taxon>Bacteria</taxon>
        <taxon>Pseudomonadati</taxon>
        <taxon>Campylobacterota</taxon>
        <taxon>Epsilonproteobacteria</taxon>
        <taxon>Campylobacterales</taxon>
        <taxon>Helicobacteraceae</taxon>
        <taxon>Helicobacter</taxon>
    </lineage>
</organism>